<organism evidence="2 3">
    <name type="scientific">Aspergillus avenaceus</name>
    <dbReference type="NCBI Taxonomy" id="36643"/>
    <lineage>
        <taxon>Eukaryota</taxon>
        <taxon>Fungi</taxon>
        <taxon>Dikarya</taxon>
        <taxon>Ascomycota</taxon>
        <taxon>Pezizomycotina</taxon>
        <taxon>Eurotiomycetes</taxon>
        <taxon>Eurotiomycetidae</taxon>
        <taxon>Eurotiales</taxon>
        <taxon>Aspergillaceae</taxon>
        <taxon>Aspergillus</taxon>
        <taxon>Aspergillus subgen. Circumdati</taxon>
    </lineage>
</organism>
<accession>A0A5N6TGA9</accession>
<feature type="region of interest" description="Disordered" evidence="1">
    <location>
        <begin position="157"/>
        <end position="179"/>
    </location>
</feature>
<dbReference type="AlphaFoldDB" id="A0A5N6TGA9"/>
<name>A0A5N6TGA9_ASPAV</name>
<proteinExistence type="predicted"/>
<evidence type="ECO:0000256" key="1">
    <source>
        <dbReference type="SAM" id="MobiDB-lite"/>
    </source>
</evidence>
<dbReference type="OrthoDB" id="4458478at2759"/>
<gene>
    <name evidence="2" type="ORF">BDV25DRAFT_75880</name>
</gene>
<evidence type="ECO:0000313" key="3">
    <source>
        <dbReference type="Proteomes" id="UP000325780"/>
    </source>
</evidence>
<keyword evidence="3" id="KW-1185">Reference proteome</keyword>
<evidence type="ECO:0000313" key="2">
    <source>
        <dbReference type="EMBL" id="KAE8145169.1"/>
    </source>
</evidence>
<reference evidence="2 3" key="1">
    <citation type="submission" date="2019-04" db="EMBL/GenBank/DDBJ databases">
        <title>Friends and foes A comparative genomics study of 23 Aspergillus species from section Flavi.</title>
        <authorList>
            <consortium name="DOE Joint Genome Institute"/>
            <person name="Kjaerbolling I."/>
            <person name="Vesth T."/>
            <person name="Frisvad J.C."/>
            <person name="Nybo J.L."/>
            <person name="Theobald S."/>
            <person name="Kildgaard S."/>
            <person name="Isbrandt T."/>
            <person name="Kuo A."/>
            <person name="Sato A."/>
            <person name="Lyhne E.K."/>
            <person name="Kogle M.E."/>
            <person name="Wiebenga A."/>
            <person name="Kun R.S."/>
            <person name="Lubbers R.J."/>
            <person name="Makela M.R."/>
            <person name="Barry K."/>
            <person name="Chovatia M."/>
            <person name="Clum A."/>
            <person name="Daum C."/>
            <person name="Haridas S."/>
            <person name="He G."/>
            <person name="LaButti K."/>
            <person name="Lipzen A."/>
            <person name="Mondo S."/>
            <person name="Riley R."/>
            <person name="Salamov A."/>
            <person name="Simmons B.A."/>
            <person name="Magnuson J.K."/>
            <person name="Henrissat B."/>
            <person name="Mortensen U.H."/>
            <person name="Larsen T.O."/>
            <person name="Devries R.P."/>
            <person name="Grigoriev I.V."/>
            <person name="Machida M."/>
            <person name="Baker S.E."/>
            <person name="Andersen M.R."/>
        </authorList>
    </citation>
    <scope>NUCLEOTIDE SEQUENCE [LARGE SCALE GENOMIC DNA]</scope>
    <source>
        <strain evidence="2 3">IBT 18842</strain>
    </source>
</reference>
<dbReference type="Proteomes" id="UP000325780">
    <property type="component" value="Unassembled WGS sequence"/>
</dbReference>
<sequence length="230" mass="25565">MAEFIEPAKLQTELDDLMKYTDIERDLDNRFREAYSPFENTIHRPVSLEAIDFSPISSTSYMLKAHLPTAAPEREDGDTSSRADTILGSNDEDMSLKEAMLKEVTTIGKKEHISTWQGNLVHNKKASAGILTVDDHGCLNDSDHGILLSEKATSTSISEDGECIRPNGDVQTNDDDDLDNSSTCATGYLTDSDKPYLFKRDRKQLAGSPDGFVTKRRRSARLAKLFSEAK</sequence>
<protein>
    <submittedName>
        <fullName evidence="2">Uncharacterized protein</fullName>
    </submittedName>
</protein>
<dbReference type="EMBL" id="ML742377">
    <property type="protein sequence ID" value="KAE8145169.1"/>
    <property type="molecule type" value="Genomic_DNA"/>
</dbReference>